<keyword evidence="3" id="KW-1185">Reference proteome</keyword>
<reference evidence="2 3" key="1">
    <citation type="submission" date="2023-03" db="EMBL/GenBank/DDBJ databases">
        <title>Draft genome sequence of Streptomyces sp. K1PA1 isolated from peat swamp forest in Thailand.</title>
        <authorList>
            <person name="Klaysubun C."/>
            <person name="Duangmal K."/>
        </authorList>
    </citation>
    <scope>NUCLEOTIDE SEQUENCE [LARGE SCALE GENOMIC DNA]</scope>
    <source>
        <strain evidence="2 3">K1PA1</strain>
    </source>
</reference>
<evidence type="ECO:0000313" key="3">
    <source>
        <dbReference type="Proteomes" id="UP001221150"/>
    </source>
</evidence>
<feature type="compositionally biased region" description="Basic residues" evidence="1">
    <location>
        <begin position="114"/>
        <end position="123"/>
    </location>
</feature>
<dbReference type="InterPro" id="IPR011989">
    <property type="entry name" value="ARM-like"/>
</dbReference>
<dbReference type="InterPro" id="IPR016024">
    <property type="entry name" value="ARM-type_fold"/>
</dbReference>
<dbReference type="RefSeq" id="WP_276107352.1">
    <property type="nucleotide sequence ID" value="NZ_JARJBB010000002.1"/>
</dbReference>
<dbReference type="EMBL" id="JARJBB010000002">
    <property type="protein sequence ID" value="MDF3297792.1"/>
    <property type="molecule type" value="Genomic_DNA"/>
</dbReference>
<dbReference type="Gene3D" id="1.25.10.10">
    <property type="entry name" value="Leucine-rich Repeat Variant"/>
    <property type="match status" value="1"/>
</dbReference>
<evidence type="ECO:0000256" key="1">
    <source>
        <dbReference type="SAM" id="MobiDB-lite"/>
    </source>
</evidence>
<name>A0ABT5ZZH4_9ACTN</name>
<organism evidence="2 3">
    <name type="scientific">Streptomyces tropicalis</name>
    <dbReference type="NCBI Taxonomy" id="3034234"/>
    <lineage>
        <taxon>Bacteria</taxon>
        <taxon>Bacillati</taxon>
        <taxon>Actinomycetota</taxon>
        <taxon>Actinomycetes</taxon>
        <taxon>Kitasatosporales</taxon>
        <taxon>Streptomycetaceae</taxon>
        <taxon>Streptomyces</taxon>
    </lineage>
</organism>
<proteinExistence type="predicted"/>
<accession>A0ABT5ZZH4</accession>
<evidence type="ECO:0008006" key="4">
    <source>
        <dbReference type="Google" id="ProtNLM"/>
    </source>
</evidence>
<dbReference type="SUPFAM" id="SSF48371">
    <property type="entry name" value="ARM repeat"/>
    <property type="match status" value="1"/>
</dbReference>
<comment type="caution">
    <text evidence="2">The sequence shown here is derived from an EMBL/GenBank/DDBJ whole genome shotgun (WGS) entry which is preliminary data.</text>
</comment>
<protein>
    <recommendedName>
        <fullName evidence="4">HEAT repeat domain-containing protein</fullName>
    </recommendedName>
</protein>
<dbReference type="Proteomes" id="UP001221150">
    <property type="component" value="Unassembled WGS sequence"/>
</dbReference>
<sequence length="123" mass="13291">MGESPAVRAARLRLPADPEAEVREAACRAVADGTDRDPGLLDAPAVLLDDAVRAVRVAAVRGLARHDDERCVEGARRLPPRPGPPARRRPRRGAALRVAPRRPLPPRGFPGRPGRCRPTRSLP</sequence>
<evidence type="ECO:0000313" key="2">
    <source>
        <dbReference type="EMBL" id="MDF3297792.1"/>
    </source>
</evidence>
<feature type="region of interest" description="Disordered" evidence="1">
    <location>
        <begin position="74"/>
        <end position="123"/>
    </location>
</feature>
<gene>
    <name evidence="2" type="ORF">P3H78_03995</name>
</gene>